<keyword evidence="4" id="KW-0472">Membrane</keyword>
<keyword evidence="5" id="KW-0256">Endoplasmic reticulum</keyword>
<keyword evidence="5" id="KW-0489">Methyltransferase</keyword>
<evidence type="ECO:0000313" key="7">
    <source>
        <dbReference type="Proteomes" id="UP000736335"/>
    </source>
</evidence>
<evidence type="ECO:0000256" key="1">
    <source>
        <dbReference type="ARBA" id="ARBA00004141"/>
    </source>
</evidence>
<sequence length="79" mass="8653">MAFDTFLCPRMLRSPRVSLDPDLFIKPEHRLVTSGPHSFARHPAYLGSQSLTAVLTFVGLTRGVGSPNAQLGLTQCAWI</sequence>
<dbReference type="EC" id="2.1.1.100" evidence="5"/>
<comment type="caution">
    <text evidence="6">The sequence shown here is derived from an EMBL/GenBank/DDBJ whole genome shotgun (WGS) entry which is preliminary data.</text>
</comment>
<name>A0A9P6HB32_9AGAM</name>
<evidence type="ECO:0000256" key="4">
    <source>
        <dbReference type="ARBA" id="ARBA00023136"/>
    </source>
</evidence>
<dbReference type="Gene3D" id="1.20.120.1630">
    <property type="match status" value="1"/>
</dbReference>
<keyword evidence="5" id="KW-0949">S-adenosyl-L-methionine</keyword>
<dbReference type="AlphaFoldDB" id="A0A9P6HB32"/>
<evidence type="ECO:0000256" key="3">
    <source>
        <dbReference type="ARBA" id="ARBA00022989"/>
    </source>
</evidence>
<dbReference type="InterPro" id="IPR007269">
    <property type="entry name" value="ICMT_MeTrfase"/>
</dbReference>
<dbReference type="EMBL" id="WIUZ02000010">
    <property type="protein sequence ID" value="KAF9783321.1"/>
    <property type="molecule type" value="Genomic_DNA"/>
</dbReference>
<dbReference type="GO" id="GO:0004671">
    <property type="term" value="F:protein C-terminal S-isoprenylcysteine carboxyl O-methyltransferase activity"/>
    <property type="evidence" value="ECO:0007669"/>
    <property type="project" value="UniProtKB-EC"/>
</dbReference>
<keyword evidence="7" id="KW-1185">Reference proteome</keyword>
<comment type="catalytic activity">
    <reaction evidence="5">
        <text>[protein]-C-terminal S-[(2E,6E)-farnesyl]-L-cysteine + S-adenosyl-L-methionine = [protein]-C-terminal S-[(2E,6E)-farnesyl]-L-cysteine methyl ester + S-adenosyl-L-homocysteine</text>
        <dbReference type="Rhea" id="RHEA:21672"/>
        <dbReference type="Rhea" id="RHEA-COMP:12125"/>
        <dbReference type="Rhea" id="RHEA-COMP:12126"/>
        <dbReference type="ChEBI" id="CHEBI:57856"/>
        <dbReference type="ChEBI" id="CHEBI:59789"/>
        <dbReference type="ChEBI" id="CHEBI:90510"/>
        <dbReference type="ChEBI" id="CHEBI:90511"/>
        <dbReference type="EC" id="2.1.1.100"/>
    </reaction>
</comment>
<reference evidence="6" key="1">
    <citation type="journal article" date="2020" name="Nat. Commun.">
        <title>Large-scale genome sequencing of mycorrhizal fungi provides insights into the early evolution of symbiotic traits.</title>
        <authorList>
            <person name="Miyauchi S."/>
            <person name="Kiss E."/>
            <person name="Kuo A."/>
            <person name="Drula E."/>
            <person name="Kohler A."/>
            <person name="Sanchez-Garcia M."/>
            <person name="Morin E."/>
            <person name="Andreopoulos B."/>
            <person name="Barry K.W."/>
            <person name="Bonito G."/>
            <person name="Buee M."/>
            <person name="Carver A."/>
            <person name="Chen C."/>
            <person name="Cichocki N."/>
            <person name="Clum A."/>
            <person name="Culley D."/>
            <person name="Crous P.W."/>
            <person name="Fauchery L."/>
            <person name="Girlanda M."/>
            <person name="Hayes R.D."/>
            <person name="Keri Z."/>
            <person name="LaButti K."/>
            <person name="Lipzen A."/>
            <person name="Lombard V."/>
            <person name="Magnuson J."/>
            <person name="Maillard F."/>
            <person name="Murat C."/>
            <person name="Nolan M."/>
            <person name="Ohm R.A."/>
            <person name="Pangilinan J."/>
            <person name="Pereira M.F."/>
            <person name="Perotto S."/>
            <person name="Peter M."/>
            <person name="Pfister S."/>
            <person name="Riley R."/>
            <person name="Sitrit Y."/>
            <person name="Stielow J.B."/>
            <person name="Szollosi G."/>
            <person name="Zifcakova L."/>
            <person name="Stursova M."/>
            <person name="Spatafora J.W."/>
            <person name="Tedersoo L."/>
            <person name="Vaario L.M."/>
            <person name="Yamada A."/>
            <person name="Yan M."/>
            <person name="Wang P."/>
            <person name="Xu J."/>
            <person name="Bruns T."/>
            <person name="Baldrian P."/>
            <person name="Vilgalys R."/>
            <person name="Dunand C."/>
            <person name="Henrissat B."/>
            <person name="Grigoriev I.V."/>
            <person name="Hibbett D."/>
            <person name="Nagy L.G."/>
            <person name="Martin F.M."/>
        </authorList>
    </citation>
    <scope>NUCLEOTIDE SEQUENCE</scope>
    <source>
        <strain evidence="6">UH-Tt-Lm1</strain>
    </source>
</reference>
<keyword evidence="2" id="KW-0812">Transmembrane</keyword>
<dbReference type="Proteomes" id="UP000736335">
    <property type="component" value="Unassembled WGS sequence"/>
</dbReference>
<evidence type="ECO:0000256" key="5">
    <source>
        <dbReference type="RuleBase" id="RU362022"/>
    </source>
</evidence>
<comment type="subcellular location">
    <subcellularLocation>
        <location evidence="5">Endoplasmic reticulum membrane</location>
        <topology evidence="5">Multi-pass membrane protein</topology>
    </subcellularLocation>
    <subcellularLocation>
        <location evidence="1">Membrane</location>
        <topology evidence="1">Multi-pass membrane protein</topology>
    </subcellularLocation>
</comment>
<protein>
    <recommendedName>
        <fullName evidence="5">Protein-S-isoprenylcysteine O-methyltransferase</fullName>
        <ecNumber evidence="5">2.1.1.100</ecNumber>
    </recommendedName>
</protein>
<dbReference type="OrthoDB" id="422086at2759"/>
<dbReference type="GO" id="GO:0032259">
    <property type="term" value="P:methylation"/>
    <property type="evidence" value="ECO:0007669"/>
    <property type="project" value="UniProtKB-KW"/>
</dbReference>
<proteinExistence type="inferred from homology"/>
<organism evidence="6 7">
    <name type="scientific">Thelephora terrestris</name>
    <dbReference type="NCBI Taxonomy" id="56493"/>
    <lineage>
        <taxon>Eukaryota</taxon>
        <taxon>Fungi</taxon>
        <taxon>Dikarya</taxon>
        <taxon>Basidiomycota</taxon>
        <taxon>Agaricomycotina</taxon>
        <taxon>Agaricomycetes</taxon>
        <taxon>Thelephorales</taxon>
        <taxon>Thelephoraceae</taxon>
        <taxon>Thelephora</taxon>
    </lineage>
</organism>
<evidence type="ECO:0000256" key="2">
    <source>
        <dbReference type="ARBA" id="ARBA00022692"/>
    </source>
</evidence>
<dbReference type="Pfam" id="PF04140">
    <property type="entry name" value="ICMT"/>
    <property type="match status" value="1"/>
</dbReference>
<reference evidence="6" key="2">
    <citation type="submission" date="2020-11" db="EMBL/GenBank/DDBJ databases">
        <authorList>
            <consortium name="DOE Joint Genome Institute"/>
            <person name="Kuo A."/>
            <person name="Miyauchi S."/>
            <person name="Kiss E."/>
            <person name="Drula E."/>
            <person name="Kohler A."/>
            <person name="Sanchez-Garcia M."/>
            <person name="Andreopoulos B."/>
            <person name="Barry K.W."/>
            <person name="Bonito G."/>
            <person name="Buee M."/>
            <person name="Carver A."/>
            <person name="Chen C."/>
            <person name="Cichocki N."/>
            <person name="Clum A."/>
            <person name="Culley D."/>
            <person name="Crous P.W."/>
            <person name="Fauchery L."/>
            <person name="Girlanda M."/>
            <person name="Hayes R."/>
            <person name="Keri Z."/>
            <person name="Labutti K."/>
            <person name="Lipzen A."/>
            <person name="Lombard V."/>
            <person name="Magnuson J."/>
            <person name="Maillard F."/>
            <person name="Morin E."/>
            <person name="Murat C."/>
            <person name="Nolan M."/>
            <person name="Ohm R."/>
            <person name="Pangilinan J."/>
            <person name="Pereira M."/>
            <person name="Perotto S."/>
            <person name="Peter M."/>
            <person name="Riley R."/>
            <person name="Sitrit Y."/>
            <person name="Stielow B."/>
            <person name="Szollosi G."/>
            <person name="Zifcakova L."/>
            <person name="Stursova M."/>
            <person name="Spatafora J.W."/>
            <person name="Tedersoo L."/>
            <person name="Vaario L.-M."/>
            <person name="Yamada A."/>
            <person name="Yan M."/>
            <person name="Wang P."/>
            <person name="Xu J."/>
            <person name="Bruns T."/>
            <person name="Baldrian P."/>
            <person name="Vilgalys R."/>
            <person name="Henrissat B."/>
            <person name="Grigoriev I.V."/>
            <person name="Hibbett D."/>
            <person name="Nagy L.G."/>
            <person name="Martin F.M."/>
        </authorList>
    </citation>
    <scope>NUCLEOTIDE SEQUENCE</scope>
    <source>
        <strain evidence="6">UH-Tt-Lm1</strain>
    </source>
</reference>
<dbReference type="GO" id="GO:0005789">
    <property type="term" value="C:endoplasmic reticulum membrane"/>
    <property type="evidence" value="ECO:0007669"/>
    <property type="project" value="UniProtKB-SubCell"/>
</dbReference>
<comment type="similarity">
    <text evidence="5">Belongs to the class VI-like SAM-binding methyltransferase superfamily. Isoprenylcysteine carboxyl methyltransferase family.</text>
</comment>
<keyword evidence="3" id="KW-1133">Transmembrane helix</keyword>
<keyword evidence="5" id="KW-0808">Transferase</keyword>
<evidence type="ECO:0000313" key="6">
    <source>
        <dbReference type="EMBL" id="KAF9783321.1"/>
    </source>
</evidence>
<accession>A0A9P6HB32</accession>
<gene>
    <name evidence="6" type="ORF">BJ322DRAFT_146205</name>
</gene>